<dbReference type="EMBL" id="BK016090">
    <property type="protein sequence ID" value="DAF94035.1"/>
    <property type="molecule type" value="Genomic_DNA"/>
</dbReference>
<evidence type="ECO:0000313" key="1">
    <source>
        <dbReference type="EMBL" id="DAF94072.1"/>
    </source>
</evidence>
<dbReference type="EMBL" id="BK016090">
    <property type="protein sequence ID" value="DAF94072.1"/>
    <property type="molecule type" value="Genomic_DNA"/>
</dbReference>
<name>A0A8S5UHW5_9CAUD</name>
<proteinExistence type="predicted"/>
<sequence length="189" mass="21726">MSHTDHILNVMGEKIKLAPGLVERLEFQKEFEDDYDEATLRQVPALATSPDTAFAVLDDGTFAFPGIESAFQVWKKARSNFRHKRIDDLEHEVEVTTRIINDPHYDYLNDESVDRTELTESAFSFVRWARSVRNTGFSTPGLENFQFLASFYGVDTVEELISAQEHQITRLQERIPQDQQCVLTTPREG</sequence>
<reference evidence="1" key="1">
    <citation type="journal article" date="2021" name="Proc. Natl. Acad. Sci. U.S.A.">
        <title>A Catalog of Tens of Thousands of Viruses from Human Metagenomes Reveals Hidden Associations with Chronic Diseases.</title>
        <authorList>
            <person name="Tisza M.J."/>
            <person name="Buck C.B."/>
        </authorList>
    </citation>
    <scope>NUCLEOTIDE SEQUENCE</scope>
    <source>
        <strain evidence="1">Ctu2j3</strain>
    </source>
</reference>
<accession>A0A8S5UHW5</accession>
<protein>
    <submittedName>
        <fullName evidence="1">Uncharacterized protein</fullName>
    </submittedName>
</protein>
<organism evidence="1">
    <name type="scientific">Myoviridae sp. ctu2j3</name>
    <dbReference type="NCBI Taxonomy" id="2825197"/>
    <lineage>
        <taxon>Viruses</taxon>
        <taxon>Duplodnaviria</taxon>
        <taxon>Heunggongvirae</taxon>
        <taxon>Uroviricota</taxon>
        <taxon>Caudoviricetes</taxon>
    </lineage>
</organism>